<comment type="caution">
    <text evidence="4">The sequence shown here is derived from an EMBL/GenBank/DDBJ whole genome shotgun (WGS) entry which is preliminary data.</text>
</comment>
<protein>
    <submittedName>
        <fullName evidence="4">DNA-binding transcriptional regulator</fullName>
    </submittedName>
</protein>
<dbReference type="Pfam" id="PF25583">
    <property type="entry name" value="WCX"/>
    <property type="match status" value="1"/>
</dbReference>
<evidence type="ECO:0000313" key="4">
    <source>
        <dbReference type="EMBL" id="OYD47895.1"/>
    </source>
</evidence>
<dbReference type="InterPro" id="IPR036390">
    <property type="entry name" value="WH_DNA-bd_sf"/>
</dbReference>
<dbReference type="PROSITE" id="PS51000">
    <property type="entry name" value="HTH_DEOR_2"/>
    <property type="match status" value="1"/>
</dbReference>
<dbReference type="Pfam" id="PF08279">
    <property type="entry name" value="HTH_11"/>
    <property type="match status" value="1"/>
</dbReference>
<dbReference type="InterPro" id="IPR036388">
    <property type="entry name" value="WH-like_DNA-bd_sf"/>
</dbReference>
<feature type="domain" description="HTH deoR-type" evidence="3">
    <location>
        <begin position="2"/>
        <end position="61"/>
    </location>
</feature>
<dbReference type="InterPro" id="IPR026881">
    <property type="entry name" value="WYL_dom"/>
</dbReference>
<keyword evidence="2" id="KW-0804">Transcription</keyword>
<dbReference type="InterPro" id="IPR001034">
    <property type="entry name" value="DeoR_HTH"/>
</dbReference>
<evidence type="ECO:0000256" key="2">
    <source>
        <dbReference type="ARBA" id="ARBA00023163"/>
    </source>
</evidence>
<keyword evidence="1" id="KW-0805">Transcription regulation</keyword>
<dbReference type="InterPro" id="IPR057727">
    <property type="entry name" value="WCX_dom"/>
</dbReference>
<dbReference type="GO" id="GO:0003700">
    <property type="term" value="F:DNA-binding transcription factor activity"/>
    <property type="evidence" value="ECO:0007669"/>
    <property type="project" value="InterPro"/>
</dbReference>
<dbReference type="OrthoDB" id="9807255at2"/>
<dbReference type="PANTHER" id="PTHR34580">
    <property type="match status" value="1"/>
</dbReference>
<dbReference type="SUPFAM" id="SSF46785">
    <property type="entry name" value="Winged helix' DNA-binding domain"/>
    <property type="match status" value="1"/>
</dbReference>
<evidence type="ECO:0000313" key="5">
    <source>
        <dbReference type="Proteomes" id="UP000215441"/>
    </source>
</evidence>
<evidence type="ECO:0000259" key="3">
    <source>
        <dbReference type="PROSITE" id="PS51000"/>
    </source>
</evidence>
<keyword evidence="5" id="KW-1185">Reference proteome</keyword>
<proteinExistence type="predicted"/>
<keyword evidence="4" id="KW-0238">DNA-binding</keyword>
<dbReference type="AlphaFoldDB" id="A0A235EHI9"/>
<gene>
    <name evidence="4" type="ORF">CBY09_23035</name>
</gene>
<sequence length="341" mass="36595">MRASRLLSLQMLLETRGRMSATALADALEVSVRTLYRDVDQLSAAGVPIYAERGRHGGFALLPGWKTTLTGLTPSEAQAVFLSGLPGPAQDLGLGGDVEGARLKLLAALPAGWRDDAQRVSARLHLDPVDWYRESEPTPHLTAVAAAVWNGHQIRMRYESWTDTVERTVSPLGLVLKAGVWYLVALPVAPAVAKAAPGKSTGTAQGGPRTYRVSNIRAATALATPVRRPARFDLPGYWAASIQRFEAEIYTGQAQVLATPAGLQGLRALSSAVARAVAAAKPSRRADGRVAVTLPIESVEHACGQLMRLSPQVEVLRPVALRRALVQRLRDTARLYGLDVL</sequence>
<accession>A0A235EHI9</accession>
<dbReference type="Proteomes" id="UP000215441">
    <property type="component" value="Unassembled WGS sequence"/>
</dbReference>
<dbReference type="Pfam" id="PF13280">
    <property type="entry name" value="WYL"/>
    <property type="match status" value="1"/>
</dbReference>
<evidence type="ECO:0000256" key="1">
    <source>
        <dbReference type="ARBA" id="ARBA00023015"/>
    </source>
</evidence>
<dbReference type="PANTHER" id="PTHR34580:SF1">
    <property type="entry name" value="PROTEIN PAFC"/>
    <property type="match status" value="1"/>
</dbReference>
<dbReference type="PROSITE" id="PS52050">
    <property type="entry name" value="WYL"/>
    <property type="match status" value="1"/>
</dbReference>
<dbReference type="InterPro" id="IPR051534">
    <property type="entry name" value="CBASS_pafABC_assoc_protein"/>
</dbReference>
<dbReference type="RefSeq" id="WP_094291899.1">
    <property type="nucleotide sequence ID" value="NZ_NOIG01000015.1"/>
</dbReference>
<dbReference type="EMBL" id="NOIG01000015">
    <property type="protein sequence ID" value="OYD47895.1"/>
    <property type="molecule type" value="Genomic_DNA"/>
</dbReference>
<name>A0A235EHI9_9BURK</name>
<dbReference type="InterPro" id="IPR013196">
    <property type="entry name" value="HTH_11"/>
</dbReference>
<reference evidence="4 5" key="1">
    <citation type="submission" date="2017-07" db="EMBL/GenBank/DDBJ databases">
        <title>Acidovorax KNDSW TSA 6 genome sequence and assembly.</title>
        <authorList>
            <person name="Mayilraj S."/>
        </authorList>
    </citation>
    <scope>NUCLEOTIDE SEQUENCE [LARGE SCALE GENOMIC DNA]</scope>
    <source>
        <strain evidence="4 5">KNDSW-TSA6</strain>
    </source>
</reference>
<dbReference type="Gene3D" id="1.10.10.10">
    <property type="entry name" value="Winged helix-like DNA-binding domain superfamily/Winged helix DNA-binding domain"/>
    <property type="match status" value="1"/>
</dbReference>
<dbReference type="GO" id="GO:0003677">
    <property type="term" value="F:DNA binding"/>
    <property type="evidence" value="ECO:0007669"/>
    <property type="project" value="UniProtKB-KW"/>
</dbReference>
<organism evidence="4 5">
    <name type="scientific">Acidovorax kalamii</name>
    <dbReference type="NCBI Taxonomy" id="2004485"/>
    <lineage>
        <taxon>Bacteria</taxon>
        <taxon>Pseudomonadati</taxon>
        <taxon>Pseudomonadota</taxon>
        <taxon>Betaproteobacteria</taxon>
        <taxon>Burkholderiales</taxon>
        <taxon>Comamonadaceae</taxon>
        <taxon>Acidovorax</taxon>
    </lineage>
</organism>